<evidence type="ECO:0000313" key="3">
    <source>
        <dbReference type="Proteomes" id="UP001200145"/>
    </source>
</evidence>
<sequence>MQVKIDTKEKFHAITVLEPKLTANMTAELEASLVGYLQNDVKNLVLNLNPVEAIELPVAETLVKIQQSFYENNASFVICELQPQVENYLDEQQLLEILSPTPTESEAWDIVQMEEIERELLDDGEPLFNND</sequence>
<feature type="domain" description="STAS" evidence="1">
    <location>
        <begin position="1"/>
        <end position="114"/>
    </location>
</feature>
<keyword evidence="3" id="KW-1185">Reference proteome</keyword>
<gene>
    <name evidence="2" type="ORF">L0U88_08295</name>
</gene>
<dbReference type="SUPFAM" id="SSF52091">
    <property type="entry name" value="SpoIIaa-like"/>
    <property type="match status" value="1"/>
</dbReference>
<protein>
    <submittedName>
        <fullName evidence="2">STAS domain-containing protein</fullName>
    </submittedName>
</protein>
<evidence type="ECO:0000259" key="1">
    <source>
        <dbReference type="PROSITE" id="PS50801"/>
    </source>
</evidence>
<dbReference type="RefSeq" id="WP_234865455.1">
    <property type="nucleotide sequence ID" value="NZ_JAKEVY010000002.1"/>
</dbReference>
<dbReference type="Pfam" id="PF01740">
    <property type="entry name" value="STAS"/>
    <property type="match status" value="1"/>
</dbReference>
<reference evidence="2 3" key="1">
    <citation type="submission" date="2022-01" db="EMBL/GenBank/DDBJ databases">
        <title>Flavihumibacter sp. nov., isolated from sediment of a river.</title>
        <authorList>
            <person name="Liu H."/>
        </authorList>
    </citation>
    <scope>NUCLEOTIDE SEQUENCE [LARGE SCALE GENOMIC DNA]</scope>
    <source>
        <strain evidence="2 3">RY-1</strain>
    </source>
</reference>
<dbReference type="InterPro" id="IPR036513">
    <property type="entry name" value="STAS_dom_sf"/>
</dbReference>
<organism evidence="2 3">
    <name type="scientific">Flavihumibacter fluminis</name>
    <dbReference type="NCBI Taxonomy" id="2909236"/>
    <lineage>
        <taxon>Bacteria</taxon>
        <taxon>Pseudomonadati</taxon>
        <taxon>Bacteroidota</taxon>
        <taxon>Chitinophagia</taxon>
        <taxon>Chitinophagales</taxon>
        <taxon>Chitinophagaceae</taxon>
        <taxon>Flavihumibacter</taxon>
    </lineage>
</organism>
<dbReference type="InterPro" id="IPR002645">
    <property type="entry name" value="STAS_dom"/>
</dbReference>
<accession>A0ABS9BFZ5</accession>
<dbReference type="Proteomes" id="UP001200145">
    <property type="component" value="Unassembled WGS sequence"/>
</dbReference>
<dbReference type="PROSITE" id="PS50801">
    <property type="entry name" value="STAS"/>
    <property type="match status" value="1"/>
</dbReference>
<proteinExistence type="predicted"/>
<dbReference type="EMBL" id="JAKEVY010000002">
    <property type="protein sequence ID" value="MCF1714621.1"/>
    <property type="molecule type" value="Genomic_DNA"/>
</dbReference>
<name>A0ABS9BFZ5_9BACT</name>
<dbReference type="Gene3D" id="3.30.750.24">
    <property type="entry name" value="STAS domain"/>
    <property type="match status" value="1"/>
</dbReference>
<comment type="caution">
    <text evidence="2">The sequence shown here is derived from an EMBL/GenBank/DDBJ whole genome shotgun (WGS) entry which is preliminary data.</text>
</comment>
<evidence type="ECO:0000313" key="2">
    <source>
        <dbReference type="EMBL" id="MCF1714621.1"/>
    </source>
</evidence>